<sequence length="430" mass="48821">MTRTRIVGGKIIETTGGDYNIYTKENIVYSAGTTITETGVEKGVSYGEPEIYTNEVASEVTIKILNNTFLPLGIENVKGEIENKTIQFEIRLRKGKVENLILNVKHDGTAIFTKKIEETIRLGDKIIVDWDGFSDSKIYDSTFFTNGELIVELTGADNEAKDTFKSKYDEVKWVDIKIDDTAKKIDVILRVDLKDGRAKGINDADKVSKSAITHYNIQPFIKQNKSYEDLKKMALEGIDTYWSRTKSNNAKNKNGGVLINGNVYEVHVKSICQDENGMPAPEITYWTNTKLNLIQEILGANRSRNWALSRKLFYIEGYYHQDGYSSTTKDWLYIYPSNATKDFIETAAHELGHEILKEYLSFGKSITHKGSSSVMQSPNGEYTYPKNGGEIDIMKYVEYTEVKPIDFYDRVIADEKDVLGLLWCSKLKIK</sequence>
<evidence type="ECO:0000313" key="1">
    <source>
        <dbReference type="EMBL" id="MFB9097208.1"/>
    </source>
</evidence>
<protein>
    <recommendedName>
        <fullName evidence="3">Peptidase M10 metallopeptidase domain-containing protein</fullName>
    </recommendedName>
</protein>
<proteinExistence type="predicted"/>
<evidence type="ECO:0008006" key="3">
    <source>
        <dbReference type="Google" id="ProtNLM"/>
    </source>
</evidence>
<comment type="caution">
    <text evidence="1">The sequence shown here is derived from an EMBL/GenBank/DDBJ whole genome shotgun (WGS) entry which is preliminary data.</text>
</comment>
<keyword evidence="2" id="KW-1185">Reference proteome</keyword>
<organism evidence="1 2">
    <name type="scientific">Flavobacterium jumunjinense</name>
    <dbReference type="NCBI Taxonomy" id="998845"/>
    <lineage>
        <taxon>Bacteria</taxon>
        <taxon>Pseudomonadati</taxon>
        <taxon>Bacteroidota</taxon>
        <taxon>Flavobacteriia</taxon>
        <taxon>Flavobacteriales</taxon>
        <taxon>Flavobacteriaceae</taxon>
        <taxon>Flavobacterium</taxon>
    </lineage>
</organism>
<name>A0ABV5GP95_9FLAO</name>
<reference evidence="1 2" key="1">
    <citation type="submission" date="2024-09" db="EMBL/GenBank/DDBJ databases">
        <authorList>
            <person name="Sun Q."/>
            <person name="Mori K."/>
        </authorList>
    </citation>
    <scope>NUCLEOTIDE SEQUENCE [LARGE SCALE GENOMIC DNA]</scope>
    <source>
        <strain evidence="1 2">CECT 7955</strain>
    </source>
</reference>
<dbReference type="EMBL" id="JBHMEY010000040">
    <property type="protein sequence ID" value="MFB9097208.1"/>
    <property type="molecule type" value="Genomic_DNA"/>
</dbReference>
<evidence type="ECO:0000313" key="2">
    <source>
        <dbReference type="Proteomes" id="UP001589607"/>
    </source>
</evidence>
<accession>A0ABV5GP95</accession>
<dbReference type="RefSeq" id="WP_236457348.1">
    <property type="nucleotide sequence ID" value="NZ_CBCSGE010000006.1"/>
</dbReference>
<dbReference type="Proteomes" id="UP001589607">
    <property type="component" value="Unassembled WGS sequence"/>
</dbReference>
<gene>
    <name evidence="1" type="ORF">ACFFVF_11830</name>
</gene>